<keyword evidence="6 10" id="KW-1133">Transmembrane helix</keyword>
<name>A0AA38MRH5_9CUCU</name>
<evidence type="ECO:0000256" key="8">
    <source>
        <dbReference type="ARBA" id="ARBA00023170"/>
    </source>
</evidence>
<keyword evidence="2" id="KW-1003">Cell membrane</keyword>
<keyword evidence="5 10" id="KW-0552">Olfaction</keyword>
<keyword evidence="4 10" id="KW-0812">Transmembrane</keyword>
<keyword evidence="7 10" id="KW-0472">Membrane</keyword>
<keyword evidence="12" id="KW-1185">Reference proteome</keyword>
<sequence length="384" mass="44233">MGFTIQDYNLRKTFTIEKKLLLFAGFYPRRTSKNKYAYVLGATVNLFLSIAQFLSMLMQLIVNRNDLSKLSETLQYFITHTTFICKLTNFVVYKKNLLNIEDTLEMPIFYGFSHDHLKLLKQKVAACENVGTVFRVLCVAAVAFWALPPYLDPAKSKSLPIPGWFPYNVTDYYYPTFAFQMIGIANTAYTNSTIDILTWMLISVASGQFEILKENLKDIDYGSPDLTKTNESFKNCVKHHREIVRFVYKIENTFSKGIFLQFFASVIVICFTGFLMIIVPVVSMQFALLLTYFLCMMCQVAMYCWYGHDVMTTSNTIGQSFHMSNWYDSDLTIRRDVIIFLERTIKPVTLTAGGYVTLSLTTLTGILRSSYSYFAVLRRLYSDL</sequence>
<comment type="caution">
    <text evidence="10">Lacks conserved residue(s) required for the propagation of feature annotation.</text>
</comment>
<comment type="subcellular location">
    <subcellularLocation>
        <location evidence="1 10">Cell membrane</location>
        <topology evidence="1 10">Multi-pass membrane protein</topology>
    </subcellularLocation>
</comment>
<dbReference type="GO" id="GO:0004984">
    <property type="term" value="F:olfactory receptor activity"/>
    <property type="evidence" value="ECO:0007669"/>
    <property type="project" value="InterPro"/>
</dbReference>
<comment type="similarity">
    <text evidence="10">Belongs to the insect chemoreceptor superfamily. Heteromeric odorant receptor channel (TC 1.A.69) family.</text>
</comment>
<dbReference type="GO" id="GO:0005549">
    <property type="term" value="F:odorant binding"/>
    <property type="evidence" value="ECO:0007669"/>
    <property type="project" value="InterPro"/>
</dbReference>
<reference evidence="11" key="1">
    <citation type="journal article" date="2023" name="G3 (Bethesda)">
        <title>Whole genome assemblies of Zophobas morio and Tenebrio molitor.</title>
        <authorList>
            <person name="Kaur S."/>
            <person name="Stinson S.A."/>
            <person name="diCenzo G.C."/>
        </authorList>
    </citation>
    <scope>NUCLEOTIDE SEQUENCE</scope>
    <source>
        <strain evidence="11">QUZm001</strain>
    </source>
</reference>
<dbReference type="InterPro" id="IPR004117">
    <property type="entry name" value="7tm6_olfct_rcpt"/>
</dbReference>
<dbReference type="GO" id="GO:0007165">
    <property type="term" value="P:signal transduction"/>
    <property type="evidence" value="ECO:0007669"/>
    <property type="project" value="UniProtKB-KW"/>
</dbReference>
<proteinExistence type="inferred from homology"/>
<protein>
    <recommendedName>
        <fullName evidence="10">Odorant receptor</fullName>
    </recommendedName>
</protein>
<evidence type="ECO:0000256" key="7">
    <source>
        <dbReference type="ARBA" id="ARBA00023136"/>
    </source>
</evidence>
<dbReference type="EMBL" id="JALNTZ010000001">
    <property type="protein sequence ID" value="KAJ3664914.1"/>
    <property type="molecule type" value="Genomic_DNA"/>
</dbReference>
<organism evidence="11 12">
    <name type="scientific">Zophobas morio</name>
    <dbReference type="NCBI Taxonomy" id="2755281"/>
    <lineage>
        <taxon>Eukaryota</taxon>
        <taxon>Metazoa</taxon>
        <taxon>Ecdysozoa</taxon>
        <taxon>Arthropoda</taxon>
        <taxon>Hexapoda</taxon>
        <taxon>Insecta</taxon>
        <taxon>Pterygota</taxon>
        <taxon>Neoptera</taxon>
        <taxon>Endopterygota</taxon>
        <taxon>Coleoptera</taxon>
        <taxon>Polyphaga</taxon>
        <taxon>Cucujiformia</taxon>
        <taxon>Tenebrionidae</taxon>
        <taxon>Zophobas</taxon>
    </lineage>
</organism>
<evidence type="ECO:0000256" key="4">
    <source>
        <dbReference type="ARBA" id="ARBA00022692"/>
    </source>
</evidence>
<dbReference type="GO" id="GO:0005886">
    <property type="term" value="C:plasma membrane"/>
    <property type="evidence" value="ECO:0007669"/>
    <property type="project" value="UniProtKB-SubCell"/>
</dbReference>
<keyword evidence="9 10" id="KW-0807">Transducer</keyword>
<evidence type="ECO:0000256" key="3">
    <source>
        <dbReference type="ARBA" id="ARBA00022606"/>
    </source>
</evidence>
<keyword evidence="8 10" id="KW-0675">Receptor</keyword>
<evidence type="ECO:0000313" key="12">
    <source>
        <dbReference type="Proteomes" id="UP001168821"/>
    </source>
</evidence>
<evidence type="ECO:0000256" key="10">
    <source>
        <dbReference type="RuleBase" id="RU351113"/>
    </source>
</evidence>
<keyword evidence="3 10" id="KW-0716">Sensory transduction</keyword>
<comment type="caution">
    <text evidence="11">The sequence shown here is derived from an EMBL/GenBank/DDBJ whole genome shotgun (WGS) entry which is preliminary data.</text>
</comment>
<feature type="transmembrane region" description="Helical" evidence="10">
    <location>
        <begin position="36"/>
        <end position="62"/>
    </location>
</feature>
<evidence type="ECO:0000256" key="2">
    <source>
        <dbReference type="ARBA" id="ARBA00022475"/>
    </source>
</evidence>
<feature type="transmembrane region" description="Helical" evidence="10">
    <location>
        <begin position="74"/>
        <end position="93"/>
    </location>
</feature>
<evidence type="ECO:0000256" key="9">
    <source>
        <dbReference type="ARBA" id="ARBA00023224"/>
    </source>
</evidence>
<accession>A0AA38MRH5</accession>
<dbReference type="AlphaFoldDB" id="A0AA38MRH5"/>
<dbReference type="Proteomes" id="UP001168821">
    <property type="component" value="Unassembled WGS sequence"/>
</dbReference>
<evidence type="ECO:0000256" key="6">
    <source>
        <dbReference type="ARBA" id="ARBA00022989"/>
    </source>
</evidence>
<dbReference type="Pfam" id="PF02949">
    <property type="entry name" value="7tm_6"/>
    <property type="match status" value="1"/>
</dbReference>
<dbReference type="PANTHER" id="PTHR21137:SF35">
    <property type="entry name" value="ODORANT RECEPTOR 19A-RELATED"/>
    <property type="match status" value="1"/>
</dbReference>
<dbReference type="PANTHER" id="PTHR21137">
    <property type="entry name" value="ODORANT RECEPTOR"/>
    <property type="match status" value="1"/>
</dbReference>
<evidence type="ECO:0000313" key="11">
    <source>
        <dbReference type="EMBL" id="KAJ3664914.1"/>
    </source>
</evidence>
<evidence type="ECO:0000256" key="5">
    <source>
        <dbReference type="ARBA" id="ARBA00022725"/>
    </source>
</evidence>
<feature type="transmembrane region" description="Helical" evidence="10">
    <location>
        <begin position="285"/>
        <end position="306"/>
    </location>
</feature>
<feature type="transmembrane region" description="Helical" evidence="10">
    <location>
        <begin position="258"/>
        <end position="279"/>
    </location>
</feature>
<evidence type="ECO:0000256" key="1">
    <source>
        <dbReference type="ARBA" id="ARBA00004651"/>
    </source>
</evidence>
<gene>
    <name evidence="11" type="ORF">Zmor_000448</name>
</gene>